<dbReference type="PANTHER" id="PTHR43000">
    <property type="entry name" value="DTDP-D-GLUCOSE 4,6-DEHYDRATASE-RELATED"/>
    <property type="match status" value="1"/>
</dbReference>
<organism evidence="10 11">
    <name type="scientific">Nocardiopsis alborubida</name>
    <dbReference type="NCBI Taxonomy" id="146802"/>
    <lineage>
        <taxon>Bacteria</taxon>
        <taxon>Bacillati</taxon>
        <taxon>Actinomycetota</taxon>
        <taxon>Actinomycetes</taxon>
        <taxon>Streptosporangiales</taxon>
        <taxon>Nocardiopsidaceae</taxon>
        <taxon>Nocardiopsis</taxon>
    </lineage>
</organism>
<evidence type="ECO:0000256" key="1">
    <source>
        <dbReference type="ARBA" id="ARBA00001539"/>
    </source>
</evidence>
<comment type="caution">
    <text evidence="10">The sequence shown here is derived from an EMBL/GenBank/DDBJ whole genome shotgun (WGS) entry which is preliminary data.</text>
</comment>
<evidence type="ECO:0000256" key="4">
    <source>
        <dbReference type="ARBA" id="ARBA00011990"/>
    </source>
</evidence>
<evidence type="ECO:0000256" key="7">
    <source>
        <dbReference type="ARBA" id="ARBA00023239"/>
    </source>
</evidence>
<dbReference type="RefSeq" id="WP_061083190.1">
    <property type="nucleotide sequence ID" value="NZ_JAAXPG010000035.1"/>
</dbReference>
<evidence type="ECO:0000256" key="8">
    <source>
        <dbReference type="RuleBase" id="RU004473"/>
    </source>
</evidence>
<evidence type="ECO:0000256" key="2">
    <source>
        <dbReference type="ARBA" id="ARBA00001911"/>
    </source>
</evidence>
<keyword evidence="11" id="KW-1185">Reference proteome</keyword>
<dbReference type="InterPro" id="IPR036291">
    <property type="entry name" value="NAD(P)-bd_dom_sf"/>
</dbReference>
<sequence>MKIVVTGGAGFIGSNFVRRLLGGAYRGLVPDEVLVLDALTYAGNPENLKPVQDDPRFSFVHGDVRDPETVARVLRRADMVVHFAAESHVDRSIADGSDFVDTNIVGTFNLMRQAHGGRVGRLVVVSTDEVYGSIDAGSWDEHRPLQPNSVYAASKASVDMLGMSFHRTHGIDIVTVRPSNNYGPYQHPEKLIPRFITDLLDGRKVPVYGDGTNVREWLHVDDCCRGIALAAVAGRSGEVYNIGSGRELSNLDLTGLLLDLTGADWSSVDFVDDRPGHDFRYSMDFQKAGKELGYQPESIFHEALADVVEWYAKNREWWTPLKETGTGQGMSRACREEEVG</sequence>
<evidence type="ECO:0000256" key="6">
    <source>
        <dbReference type="ARBA" id="ARBA00023027"/>
    </source>
</evidence>
<dbReference type="InterPro" id="IPR020904">
    <property type="entry name" value="Sc_DH/Rdtase_CS"/>
</dbReference>
<comment type="similarity">
    <text evidence="3 8">Belongs to the NAD(P)-dependent epimerase/dehydratase family. dTDP-glucose dehydratase subfamily.</text>
</comment>
<dbReference type="GO" id="GO:0009225">
    <property type="term" value="P:nucleotide-sugar metabolic process"/>
    <property type="evidence" value="ECO:0007669"/>
    <property type="project" value="InterPro"/>
</dbReference>
<dbReference type="Gene3D" id="3.40.50.720">
    <property type="entry name" value="NAD(P)-binding Rossmann-like Domain"/>
    <property type="match status" value="1"/>
</dbReference>
<evidence type="ECO:0000313" key="11">
    <source>
        <dbReference type="Proteomes" id="UP000553209"/>
    </source>
</evidence>
<name>A0A7X6MHC9_9ACTN</name>
<dbReference type="EMBL" id="JAAXPG010000035">
    <property type="protein sequence ID" value="NKZ01368.1"/>
    <property type="molecule type" value="Genomic_DNA"/>
</dbReference>
<dbReference type="Pfam" id="PF16363">
    <property type="entry name" value="GDP_Man_Dehyd"/>
    <property type="match status" value="1"/>
</dbReference>
<feature type="domain" description="NAD(P)-binding" evidence="9">
    <location>
        <begin position="5"/>
        <end position="306"/>
    </location>
</feature>
<gene>
    <name evidence="10" type="primary">rfbB</name>
    <name evidence="10" type="ORF">HGB44_27385</name>
</gene>
<accession>A0A7X6MHC9</accession>
<dbReference type="InterPro" id="IPR016040">
    <property type="entry name" value="NAD(P)-bd_dom"/>
</dbReference>
<evidence type="ECO:0000313" key="10">
    <source>
        <dbReference type="EMBL" id="NKZ01368.1"/>
    </source>
</evidence>
<dbReference type="NCBIfam" id="TIGR01181">
    <property type="entry name" value="dTDP_gluc_dehyt"/>
    <property type="match status" value="1"/>
</dbReference>
<dbReference type="Proteomes" id="UP000553209">
    <property type="component" value="Unassembled WGS sequence"/>
</dbReference>
<evidence type="ECO:0000256" key="5">
    <source>
        <dbReference type="ARBA" id="ARBA00016977"/>
    </source>
</evidence>
<evidence type="ECO:0000256" key="3">
    <source>
        <dbReference type="ARBA" id="ARBA00008178"/>
    </source>
</evidence>
<protein>
    <recommendedName>
        <fullName evidence="5 8">dTDP-glucose 4,6-dehydratase</fullName>
        <ecNumber evidence="4 8">4.2.1.46</ecNumber>
    </recommendedName>
</protein>
<evidence type="ECO:0000259" key="9">
    <source>
        <dbReference type="Pfam" id="PF16363"/>
    </source>
</evidence>
<dbReference type="PROSITE" id="PS00061">
    <property type="entry name" value="ADH_SHORT"/>
    <property type="match status" value="1"/>
</dbReference>
<dbReference type="GO" id="GO:0008460">
    <property type="term" value="F:dTDP-glucose 4,6-dehydratase activity"/>
    <property type="evidence" value="ECO:0007669"/>
    <property type="project" value="UniProtKB-EC"/>
</dbReference>
<comment type="cofactor">
    <cofactor evidence="2 8">
        <name>NAD(+)</name>
        <dbReference type="ChEBI" id="CHEBI:57540"/>
    </cofactor>
</comment>
<reference evidence="10 11" key="1">
    <citation type="submission" date="2020-04" db="EMBL/GenBank/DDBJ databases">
        <title>MicrobeNet Type strains.</title>
        <authorList>
            <person name="Nicholson A.C."/>
        </authorList>
    </citation>
    <scope>NUCLEOTIDE SEQUENCE [LARGE SCALE GENOMIC DNA]</scope>
    <source>
        <strain evidence="10 11">ATCC 23612</strain>
    </source>
</reference>
<comment type="catalytic activity">
    <reaction evidence="1 8">
        <text>dTDP-alpha-D-glucose = dTDP-4-dehydro-6-deoxy-alpha-D-glucose + H2O</text>
        <dbReference type="Rhea" id="RHEA:17221"/>
        <dbReference type="ChEBI" id="CHEBI:15377"/>
        <dbReference type="ChEBI" id="CHEBI:57477"/>
        <dbReference type="ChEBI" id="CHEBI:57649"/>
        <dbReference type="EC" id="4.2.1.46"/>
    </reaction>
</comment>
<dbReference type="CDD" id="cd05246">
    <property type="entry name" value="dTDP_GD_SDR_e"/>
    <property type="match status" value="1"/>
</dbReference>
<keyword evidence="6" id="KW-0520">NAD</keyword>
<dbReference type="InterPro" id="IPR005888">
    <property type="entry name" value="dTDP_Gluc_deHydtase"/>
</dbReference>
<dbReference type="Gene3D" id="3.90.25.10">
    <property type="entry name" value="UDP-galactose 4-epimerase, domain 1"/>
    <property type="match status" value="1"/>
</dbReference>
<proteinExistence type="inferred from homology"/>
<dbReference type="SUPFAM" id="SSF51735">
    <property type="entry name" value="NAD(P)-binding Rossmann-fold domains"/>
    <property type="match status" value="1"/>
</dbReference>
<keyword evidence="7 8" id="KW-0456">Lyase</keyword>
<dbReference type="EC" id="4.2.1.46" evidence="4 8"/>
<dbReference type="AlphaFoldDB" id="A0A7X6MHC9"/>